<proteinExistence type="predicted"/>
<evidence type="ECO:0000313" key="2">
    <source>
        <dbReference type="Proteomes" id="UP000245207"/>
    </source>
</evidence>
<dbReference type="OrthoDB" id="10257471at2759"/>
<dbReference type="STRING" id="35608.A0A2U1NRN8"/>
<dbReference type="AlphaFoldDB" id="A0A2U1NRN8"/>
<dbReference type="Gene3D" id="3.80.10.10">
    <property type="entry name" value="Ribonuclease Inhibitor"/>
    <property type="match status" value="1"/>
</dbReference>
<dbReference type="EMBL" id="PKPP01002311">
    <property type="protein sequence ID" value="PWA76130.1"/>
    <property type="molecule type" value="Genomic_DNA"/>
</dbReference>
<comment type="caution">
    <text evidence="1">The sequence shown here is derived from an EMBL/GenBank/DDBJ whole genome shotgun (WGS) entry which is preliminary data.</text>
</comment>
<protein>
    <submittedName>
        <fullName evidence="1">Leucine-rich repeat</fullName>
    </submittedName>
</protein>
<sequence>MASLSAKASLEWRASHAIAPCALTKKFQFMFSLSILDHRRQQSFKRRIEITHSTKVVAANGTNNTVVLDGTYDEFEVKVKRVPVIENKQDDFHKSILDHRRVGIETLLDKLKHTLKELYVDDCKWINAKKLMPWSVKLEHLEVLWLKLVPNVHDDFVVEIVAACRKSLKELNLAMCRLSVIQA</sequence>
<evidence type="ECO:0000313" key="1">
    <source>
        <dbReference type="EMBL" id="PWA76130.1"/>
    </source>
</evidence>
<gene>
    <name evidence="1" type="ORF">CTI12_AA237330</name>
</gene>
<name>A0A2U1NRN8_ARTAN</name>
<organism evidence="1 2">
    <name type="scientific">Artemisia annua</name>
    <name type="common">Sweet wormwood</name>
    <dbReference type="NCBI Taxonomy" id="35608"/>
    <lineage>
        <taxon>Eukaryota</taxon>
        <taxon>Viridiplantae</taxon>
        <taxon>Streptophyta</taxon>
        <taxon>Embryophyta</taxon>
        <taxon>Tracheophyta</taxon>
        <taxon>Spermatophyta</taxon>
        <taxon>Magnoliopsida</taxon>
        <taxon>eudicotyledons</taxon>
        <taxon>Gunneridae</taxon>
        <taxon>Pentapetalae</taxon>
        <taxon>asterids</taxon>
        <taxon>campanulids</taxon>
        <taxon>Asterales</taxon>
        <taxon>Asteraceae</taxon>
        <taxon>Asteroideae</taxon>
        <taxon>Anthemideae</taxon>
        <taxon>Artemisiinae</taxon>
        <taxon>Artemisia</taxon>
    </lineage>
</organism>
<dbReference type="Proteomes" id="UP000245207">
    <property type="component" value="Unassembled WGS sequence"/>
</dbReference>
<keyword evidence="2" id="KW-1185">Reference proteome</keyword>
<reference evidence="1 2" key="1">
    <citation type="journal article" date="2018" name="Mol. Plant">
        <title>The genome of Artemisia annua provides insight into the evolution of Asteraceae family and artemisinin biosynthesis.</title>
        <authorList>
            <person name="Shen Q."/>
            <person name="Zhang L."/>
            <person name="Liao Z."/>
            <person name="Wang S."/>
            <person name="Yan T."/>
            <person name="Shi P."/>
            <person name="Liu M."/>
            <person name="Fu X."/>
            <person name="Pan Q."/>
            <person name="Wang Y."/>
            <person name="Lv Z."/>
            <person name="Lu X."/>
            <person name="Zhang F."/>
            <person name="Jiang W."/>
            <person name="Ma Y."/>
            <person name="Chen M."/>
            <person name="Hao X."/>
            <person name="Li L."/>
            <person name="Tang Y."/>
            <person name="Lv G."/>
            <person name="Zhou Y."/>
            <person name="Sun X."/>
            <person name="Brodelius P.E."/>
            <person name="Rose J.K.C."/>
            <person name="Tang K."/>
        </authorList>
    </citation>
    <scope>NUCLEOTIDE SEQUENCE [LARGE SCALE GENOMIC DNA]</scope>
    <source>
        <strain evidence="2">cv. Huhao1</strain>
        <tissue evidence="1">Leaf</tissue>
    </source>
</reference>
<dbReference type="InterPro" id="IPR032675">
    <property type="entry name" value="LRR_dom_sf"/>
</dbReference>
<dbReference type="SUPFAM" id="SSF52047">
    <property type="entry name" value="RNI-like"/>
    <property type="match status" value="1"/>
</dbReference>
<accession>A0A2U1NRN8</accession>